<name>A0A6L5XVB0_9FIRM</name>
<dbReference type="EMBL" id="VUMT01000001">
    <property type="protein sequence ID" value="MSS62564.1"/>
    <property type="molecule type" value="Genomic_DNA"/>
</dbReference>
<comment type="caution">
    <text evidence="1">The sequence shown here is derived from an EMBL/GenBank/DDBJ whole genome shotgun (WGS) entry which is preliminary data.</text>
</comment>
<evidence type="ECO:0000313" key="2">
    <source>
        <dbReference type="Proteomes" id="UP000482209"/>
    </source>
</evidence>
<sequence>MKEMRHKVQETIETLGESQDKLEEVAYEMLNLSDIIRNDAKEIKREIEQLLAVKSMEEKEQAARNIALYLNKVMGASEQMSYFVHQNEEYFSIQKECIEEAKQMCDFIHCFLDNTL</sequence>
<organism evidence="1 2">
    <name type="scientific">Velocimicrobium porci</name>
    <dbReference type="NCBI Taxonomy" id="2606634"/>
    <lineage>
        <taxon>Bacteria</taxon>
        <taxon>Bacillati</taxon>
        <taxon>Bacillota</taxon>
        <taxon>Clostridia</taxon>
        <taxon>Lachnospirales</taxon>
        <taxon>Lachnospiraceae</taxon>
        <taxon>Velocimicrobium</taxon>
    </lineage>
</organism>
<accession>A0A6L5XVB0</accession>
<dbReference type="RefSeq" id="WP_154516174.1">
    <property type="nucleotide sequence ID" value="NZ_VUMT01000001.1"/>
</dbReference>
<proteinExistence type="predicted"/>
<protein>
    <submittedName>
        <fullName evidence="1">Uncharacterized protein</fullName>
    </submittedName>
</protein>
<evidence type="ECO:0000313" key="1">
    <source>
        <dbReference type="EMBL" id="MSS62564.1"/>
    </source>
</evidence>
<keyword evidence="2" id="KW-1185">Reference proteome</keyword>
<dbReference type="Proteomes" id="UP000482209">
    <property type="component" value="Unassembled WGS sequence"/>
</dbReference>
<reference evidence="1 2" key="1">
    <citation type="submission" date="2019-08" db="EMBL/GenBank/DDBJ databases">
        <title>In-depth cultivation of the pig gut microbiome towards novel bacterial diversity and tailored functional studies.</title>
        <authorList>
            <person name="Wylensek D."/>
            <person name="Hitch T.C.A."/>
            <person name="Clavel T."/>
        </authorList>
    </citation>
    <scope>NUCLEOTIDE SEQUENCE [LARGE SCALE GENOMIC DNA]</scope>
    <source>
        <strain evidence="1 2">WCA-693-APC-MOT-I</strain>
    </source>
</reference>
<dbReference type="AlphaFoldDB" id="A0A6L5XVB0"/>
<gene>
    <name evidence="1" type="ORF">FYJ58_01470</name>
</gene>